<dbReference type="RefSeq" id="WP_179810923.1">
    <property type="nucleotide sequence ID" value="NZ_JACCHL010000001.1"/>
</dbReference>
<organism evidence="4 5">
    <name type="scientific">Nocardiopsis sinuspersici</name>
    <dbReference type="NCBI Taxonomy" id="501010"/>
    <lineage>
        <taxon>Bacteria</taxon>
        <taxon>Bacillati</taxon>
        <taxon>Actinomycetota</taxon>
        <taxon>Actinomycetes</taxon>
        <taxon>Streptosporangiales</taxon>
        <taxon>Nocardiopsidaceae</taxon>
        <taxon>Nocardiopsis</taxon>
    </lineage>
</organism>
<comment type="caution">
    <text evidence="4">The sequence shown here is derived from an EMBL/GenBank/DDBJ whole genome shotgun (WGS) entry which is preliminary data.</text>
</comment>
<evidence type="ECO:0000256" key="2">
    <source>
        <dbReference type="SAM" id="MobiDB-lite"/>
    </source>
</evidence>
<dbReference type="InterPro" id="IPR014729">
    <property type="entry name" value="Rossmann-like_a/b/a_fold"/>
</dbReference>
<evidence type="ECO:0000313" key="4">
    <source>
        <dbReference type="EMBL" id="NYH54453.1"/>
    </source>
</evidence>
<protein>
    <submittedName>
        <fullName evidence="4">Nucleotide-binding universal stress UspA family protein</fullName>
    </submittedName>
</protein>
<dbReference type="Proteomes" id="UP000584931">
    <property type="component" value="Unassembled WGS sequence"/>
</dbReference>
<dbReference type="PANTHER" id="PTHR31964:SF113">
    <property type="entry name" value="USPA DOMAIN-CONTAINING PROTEIN"/>
    <property type="match status" value="1"/>
</dbReference>
<dbReference type="Pfam" id="PF00582">
    <property type="entry name" value="Usp"/>
    <property type="match status" value="2"/>
</dbReference>
<feature type="domain" description="UspA" evidence="3">
    <location>
        <begin position="25"/>
        <end position="161"/>
    </location>
</feature>
<gene>
    <name evidence="4" type="ORF">HNR06_004042</name>
</gene>
<evidence type="ECO:0000313" key="5">
    <source>
        <dbReference type="Proteomes" id="UP000584931"/>
    </source>
</evidence>
<dbReference type="AlphaFoldDB" id="A0A7Z0BK51"/>
<dbReference type="InterPro" id="IPR006016">
    <property type="entry name" value="UspA"/>
</dbReference>
<evidence type="ECO:0000256" key="1">
    <source>
        <dbReference type="ARBA" id="ARBA00008791"/>
    </source>
</evidence>
<dbReference type="PANTHER" id="PTHR31964">
    <property type="entry name" value="ADENINE NUCLEOTIDE ALPHA HYDROLASES-LIKE SUPERFAMILY PROTEIN"/>
    <property type="match status" value="1"/>
</dbReference>
<comment type="similarity">
    <text evidence="1">Belongs to the universal stress protein A family.</text>
</comment>
<proteinExistence type="inferred from homology"/>
<feature type="domain" description="UspA" evidence="3">
    <location>
        <begin position="179"/>
        <end position="320"/>
    </location>
</feature>
<reference evidence="4 5" key="1">
    <citation type="submission" date="2020-07" db="EMBL/GenBank/DDBJ databases">
        <title>Sequencing the genomes of 1000 actinobacteria strains.</title>
        <authorList>
            <person name="Klenk H.-P."/>
        </authorList>
    </citation>
    <scope>NUCLEOTIDE SEQUENCE [LARGE SCALE GENOMIC DNA]</scope>
    <source>
        <strain evidence="4 5">DSM 45278</strain>
    </source>
</reference>
<sequence>MNHTDSTDDARDVGNARTHRDTTGIVVGVDGSPASRAALEWAAREAAGRGLELLLLHALSMPVIGAPLGHTLRMPPSQELTDWSAHLLQEAVDHVTRTRPNLEVRTRSSMVDPAHALLNASRAASMVVVGSRGLGGAASAFLGSVSIRVSAHAPCSVVVVPAPGEAPDGEERRAHQGRGRVVVGLDGSRDAEAALRFALEEAARTGAELVAVHAWTVSVPLDLTAFAADAYAAEREDLAVHADKYVRAVVEEVRDEHTGDVPVSFAVVEDQAAHALLSRGGEADLLVVGSRGRGGFAGLLLGSVSQSVLHHARVPVAVVRPRPEEAGG</sequence>
<dbReference type="SUPFAM" id="SSF52402">
    <property type="entry name" value="Adenine nucleotide alpha hydrolases-like"/>
    <property type="match status" value="2"/>
</dbReference>
<feature type="compositionally biased region" description="Basic and acidic residues" evidence="2">
    <location>
        <begin position="1"/>
        <end position="22"/>
    </location>
</feature>
<dbReference type="PRINTS" id="PR01438">
    <property type="entry name" value="UNVRSLSTRESS"/>
</dbReference>
<feature type="region of interest" description="Disordered" evidence="2">
    <location>
        <begin position="1"/>
        <end position="28"/>
    </location>
</feature>
<dbReference type="InterPro" id="IPR006015">
    <property type="entry name" value="Universal_stress_UspA"/>
</dbReference>
<dbReference type="EMBL" id="JACCHL010000001">
    <property type="protein sequence ID" value="NYH54453.1"/>
    <property type="molecule type" value="Genomic_DNA"/>
</dbReference>
<accession>A0A7Z0BK51</accession>
<evidence type="ECO:0000259" key="3">
    <source>
        <dbReference type="Pfam" id="PF00582"/>
    </source>
</evidence>
<dbReference type="Gene3D" id="3.40.50.620">
    <property type="entry name" value="HUPs"/>
    <property type="match status" value="2"/>
</dbReference>
<name>A0A7Z0BK51_9ACTN</name>